<evidence type="ECO:0000256" key="7">
    <source>
        <dbReference type="RuleBase" id="RU000417"/>
    </source>
</evidence>
<accession>A0A1U7N7D5</accession>
<dbReference type="Pfam" id="PF00145">
    <property type="entry name" value="DNA_methylase"/>
    <property type="match status" value="1"/>
</dbReference>
<evidence type="ECO:0000256" key="6">
    <source>
        <dbReference type="RuleBase" id="RU000416"/>
    </source>
</evidence>
<keyword evidence="4" id="KW-0680">Restriction system</keyword>
<dbReference type="EC" id="2.1.1.37" evidence="7"/>
<evidence type="ECO:0000313" key="9">
    <source>
        <dbReference type="Proteomes" id="UP000186657"/>
    </source>
</evidence>
<dbReference type="GO" id="GO:0032259">
    <property type="term" value="P:methylation"/>
    <property type="evidence" value="ECO:0007669"/>
    <property type="project" value="UniProtKB-KW"/>
</dbReference>
<dbReference type="GO" id="GO:0009307">
    <property type="term" value="P:DNA restriction-modification system"/>
    <property type="evidence" value="ECO:0007669"/>
    <property type="project" value="UniProtKB-KW"/>
</dbReference>
<name>A0A1U7N7D5_9CYAN</name>
<keyword evidence="2 5" id="KW-0808">Transferase</keyword>
<evidence type="ECO:0000256" key="4">
    <source>
        <dbReference type="ARBA" id="ARBA00022747"/>
    </source>
</evidence>
<keyword evidence="3 5" id="KW-0949">S-adenosyl-L-methionine</keyword>
<dbReference type="Gene3D" id="3.90.120.10">
    <property type="entry name" value="DNA Methylase, subunit A, domain 2"/>
    <property type="match status" value="1"/>
</dbReference>
<dbReference type="PANTHER" id="PTHR10629">
    <property type="entry name" value="CYTOSINE-SPECIFIC METHYLTRANSFERASE"/>
    <property type="match status" value="1"/>
</dbReference>
<reference evidence="8 9" key="1">
    <citation type="submission" date="2016-10" db="EMBL/GenBank/DDBJ databases">
        <title>Comparative genomics uncovers the prolific and rare metabolic potential of the cyanobacterial genus Moorea.</title>
        <authorList>
            <person name="Leao T."/>
            <person name="Castelao G."/>
            <person name="Korobeynikov A."/>
            <person name="Monroe E.A."/>
            <person name="Podell S."/>
            <person name="Glukhov E."/>
            <person name="Allen E."/>
            <person name="Gerwick W.H."/>
            <person name="Gerwick L."/>
        </authorList>
    </citation>
    <scope>NUCLEOTIDE SEQUENCE [LARGE SCALE GENOMIC DNA]</scope>
    <source>
        <strain evidence="8 9">PNG5-198</strain>
    </source>
</reference>
<dbReference type="PROSITE" id="PS51679">
    <property type="entry name" value="SAM_MT_C5"/>
    <property type="match status" value="1"/>
</dbReference>
<dbReference type="PRINTS" id="PR00105">
    <property type="entry name" value="C5METTRFRASE"/>
</dbReference>
<evidence type="ECO:0000256" key="5">
    <source>
        <dbReference type="PROSITE-ProRule" id="PRU01016"/>
    </source>
</evidence>
<comment type="catalytic activity">
    <reaction evidence="7">
        <text>a 2'-deoxycytidine in DNA + S-adenosyl-L-methionine = a 5-methyl-2'-deoxycytidine in DNA + S-adenosyl-L-homocysteine + H(+)</text>
        <dbReference type="Rhea" id="RHEA:13681"/>
        <dbReference type="Rhea" id="RHEA-COMP:11369"/>
        <dbReference type="Rhea" id="RHEA-COMP:11370"/>
        <dbReference type="ChEBI" id="CHEBI:15378"/>
        <dbReference type="ChEBI" id="CHEBI:57856"/>
        <dbReference type="ChEBI" id="CHEBI:59789"/>
        <dbReference type="ChEBI" id="CHEBI:85452"/>
        <dbReference type="ChEBI" id="CHEBI:85454"/>
        <dbReference type="EC" id="2.1.1.37"/>
    </reaction>
</comment>
<dbReference type="InterPro" id="IPR050390">
    <property type="entry name" value="C5-Methyltransferase"/>
</dbReference>
<dbReference type="InterPro" id="IPR001525">
    <property type="entry name" value="C5_MeTfrase"/>
</dbReference>
<sequence>MELSFTSLFSGAGGLDIGFEMAGFKHLYSTDIDTWSVKTLRNNRPEWDVEEADIRELSERDLPDSDVILAGVPCQGFSLGGNRKENDERNFLFQEVVRMAKIKKPRFIVIENVLNLRTMKEPKSGKPFVDVISEHFKSLGYYIKYNVFRVSGFGVPQTRRRFIFIASFDRFPSAFHWPTPEPDTPASAYLADLAANPFISLPNHCPEWGFKSRVHEETGKAFDPTETPVPCRFSRTGSDGHPIRSLDAPFPAIDTGTIWGWAQGNVVAERKEKDRVNGQFVRNPNINLKLWRISASRLRRFTNREYARLQTFPDSWVFHGGNKRHVHQQIGNAVPVQFAYRVACFLQAVYQAQCLGQPMNLFTNNTVLQLELNL</sequence>
<evidence type="ECO:0000256" key="2">
    <source>
        <dbReference type="ARBA" id="ARBA00022679"/>
    </source>
</evidence>
<dbReference type="EMBL" id="MKZS01000001">
    <property type="protein sequence ID" value="OLT61835.1"/>
    <property type="molecule type" value="Genomic_DNA"/>
</dbReference>
<dbReference type="PANTHER" id="PTHR10629:SF52">
    <property type="entry name" value="DNA (CYTOSINE-5)-METHYLTRANSFERASE 1"/>
    <property type="match status" value="1"/>
</dbReference>
<dbReference type="GO" id="GO:0003677">
    <property type="term" value="F:DNA binding"/>
    <property type="evidence" value="ECO:0007669"/>
    <property type="project" value="TreeGrafter"/>
</dbReference>
<feature type="active site" evidence="5">
    <location>
        <position position="74"/>
    </location>
</feature>
<gene>
    <name evidence="8" type="ORF">BJP37_25200</name>
</gene>
<keyword evidence="1 5" id="KW-0489">Methyltransferase</keyword>
<comment type="similarity">
    <text evidence="5 6">Belongs to the class I-like SAM-binding methyltransferase superfamily. C5-methyltransferase family.</text>
</comment>
<dbReference type="RefSeq" id="WP_075903308.1">
    <property type="nucleotide sequence ID" value="NZ_MKZS01000001.1"/>
</dbReference>
<organism evidence="8 9">
    <name type="scientific">Moorena bouillonii PNG</name>
    <dbReference type="NCBI Taxonomy" id="568701"/>
    <lineage>
        <taxon>Bacteria</taxon>
        <taxon>Bacillati</taxon>
        <taxon>Cyanobacteriota</taxon>
        <taxon>Cyanophyceae</taxon>
        <taxon>Coleofasciculales</taxon>
        <taxon>Coleofasciculaceae</taxon>
        <taxon>Moorena</taxon>
    </lineage>
</organism>
<protein>
    <recommendedName>
        <fullName evidence="7">Cytosine-specific methyltransferase</fullName>
        <ecNumber evidence="7">2.1.1.37</ecNumber>
    </recommendedName>
</protein>
<evidence type="ECO:0000256" key="3">
    <source>
        <dbReference type="ARBA" id="ARBA00022691"/>
    </source>
</evidence>
<keyword evidence="9" id="KW-1185">Reference proteome</keyword>
<dbReference type="PROSITE" id="PS00094">
    <property type="entry name" value="C5_MTASE_1"/>
    <property type="match status" value="1"/>
</dbReference>
<dbReference type="GO" id="GO:0044027">
    <property type="term" value="P:negative regulation of gene expression via chromosomal CpG island methylation"/>
    <property type="evidence" value="ECO:0007669"/>
    <property type="project" value="TreeGrafter"/>
</dbReference>
<dbReference type="InterPro" id="IPR029063">
    <property type="entry name" value="SAM-dependent_MTases_sf"/>
</dbReference>
<dbReference type="SUPFAM" id="SSF53335">
    <property type="entry name" value="S-adenosyl-L-methionine-dependent methyltransferases"/>
    <property type="match status" value="1"/>
</dbReference>
<dbReference type="Proteomes" id="UP000186657">
    <property type="component" value="Unassembled WGS sequence"/>
</dbReference>
<dbReference type="NCBIfam" id="TIGR00675">
    <property type="entry name" value="dcm"/>
    <property type="match status" value="1"/>
</dbReference>
<dbReference type="InterPro" id="IPR018117">
    <property type="entry name" value="C5_DNA_meth_AS"/>
</dbReference>
<dbReference type="GO" id="GO:0003886">
    <property type="term" value="F:DNA (cytosine-5-)-methyltransferase activity"/>
    <property type="evidence" value="ECO:0007669"/>
    <property type="project" value="UniProtKB-EC"/>
</dbReference>
<evidence type="ECO:0000256" key="1">
    <source>
        <dbReference type="ARBA" id="ARBA00022603"/>
    </source>
</evidence>
<dbReference type="Gene3D" id="3.40.50.150">
    <property type="entry name" value="Vaccinia Virus protein VP39"/>
    <property type="match status" value="1"/>
</dbReference>
<dbReference type="AlphaFoldDB" id="A0A1U7N7D5"/>
<proteinExistence type="inferred from homology"/>
<evidence type="ECO:0000313" key="8">
    <source>
        <dbReference type="EMBL" id="OLT61835.1"/>
    </source>
</evidence>
<comment type="caution">
    <text evidence="8">The sequence shown here is derived from an EMBL/GenBank/DDBJ whole genome shotgun (WGS) entry which is preliminary data.</text>
</comment>